<dbReference type="InterPro" id="IPR006674">
    <property type="entry name" value="HD_domain"/>
</dbReference>
<dbReference type="PANTHER" id="PTHR47320:SF1">
    <property type="entry name" value="BIFUNCTIONAL URIDYLYLTRANSFERASE_URIDYLYL-REMOVING ENZYME"/>
    <property type="match status" value="1"/>
</dbReference>
<keyword evidence="1 7" id="KW-0808">Transferase</keyword>
<protein>
    <recommendedName>
        <fullName evidence="7">Bifunctional uridylyltransferase/uridylyl-removing enzyme</fullName>
        <shortName evidence="7">UTase/UR</shortName>
    </recommendedName>
    <alternativeName>
        <fullName evidence="7">Bifunctional [protein-PII] modification enzyme</fullName>
    </alternativeName>
    <alternativeName>
        <fullName evidence="7">Bifunctional nitrogen sensor protein</fullName>
    </alternativeName>
    <domain>
        <recommendedName>
            <fullName evidence="7">[Protein-PII] uridylyltransferase</fullName>
            <shortName evidence="7">PII uridylyltransferase</shortName>
            <shortName evidence="7">UTase</shortName>
            <ecNumber evidence="7">2.7.7.59</ecNumber>
        </recommendedName>
    </domain>
    <domain>
        <recommendedName>
            <fullName evidence="7">[Protein-PII]-UMP uridylyl-removing enzyme</fullName>
            <shortName evidence="7">UR</shortName>
            <ecNumber evidence="7">3.1.4.-</ecNumber>
        </recommendedName>
    </domain>
</protein>
<dbReference type="NCBIfam" id="NF003467">
    <property type="entry name" value="PRK05092.1"/>
    <property type="match status" value="1"/>
</dbReference>
<evidence type="ECO:0000256" key="6">
    <source>
        <dbReference type="ARBA" id="ARBA00023268"/>
    </source>
</evidence>
<proteinExistence type="inferred from homology"/>
<comment type="catalytic activity">
    <reaction evidence="7">
        <text>[protein-PII]-L-tyrosine + UTP = [protein-PII]-uridylyl-L-tyrosine + diphosphate</text>
        <dbReference type="Rhea" id="RHEA:13673"/>
        <dbReference type="Rhea" id="RHEA-COMP:12147"/>
        <dbReference type="Rhea" id="RHEA-COMP:12148"/>
        <dbReference type="ChEBI" id="CHEBI:33019"/>
        <dbReference type="ChEBI" id="CHEBI:46398"/>
        <dbReference type="ChEBI" id="CHEBI:46858"/>
        <dbReference type="ChEBI" id="CHEBI:90602"/>
        <dbReference type="EC" id="2.7.7.59"/>
    </reaction>
</comment>
<evidence type="ECO:0000256" key="4">
    <source>
        <dbReference type="ARBA" id="ARBA00022801"/>
    </source>
</evidence>
<dbReference type="InterPro" id="IPR002912">
    <property type="entry name" value="ACT_dom"/>
</dbReference>
<evidence type="ECO:0000259" key="9">
    <source>
        <dbReference type="PROSITE" id="PS51831"/>
    </source>
</evidence>
<dbReference type="SUPFAM" id="SSF81301">
    <property type="entry name" value="Nucleotidyltransferase"/>
    <property type="match status" value="1"/>
</dbReference>
<dbReference type="NCBIfam" id="TIGR01693">
    <property type="entry name" value="UTase_glnD"/>
    <property type="match status" value="1"/>
</dbReference>
<comment type="caution">
    <text evidence="7">Lacks conserved residue(s) required for the propagation of feature annotation.</text>
</comment>
<evidence type="ECO:0000256" key="5">
    <source>
        <dbReference type="ARBA" id="ARBA00022842"/>
    </source>
</evidence>
<evidence type="ECO:0000256" key="3">
    <source>
        <dbReference type="ARBA" id="ARBA00022737"/>
    </source>
</evidence>
<evidence type="ECO:0000256" key="7">
    <source>
        <dbReference type="HAMAP-Rule" id="MF_00277"/>
    </source>
</evidence>
<dbReference type="PROSITE" id="PS51671">
    <property type="entry name" value="ACT"/>
    <property type="match status" value="2"/>
</dbReference>
<dbReference type="Pfam" id="PF01909">
    <property type="entry name" value="NTP_transf_2"/>
    <property type="match status" value="1"/>
</dbReference>
<evidence type="ECO:0000256" key="2">
    <source>
        <dbReference type="ARBA" id="ARBA00022695"/>
    </source>
</evidence>
<feature type="domain" description="HD" evidence="9">
    <location>
        <begin position="498"/>
        <end position="620"/>
    </location>
</feature>
<organism evidence="10 11">
    <name type="scientific">Pseudahrensia aquimaris</name>
    <dbReference type="NCBI Taxonomy" id="744461"/>
    <lineage>
        <taxon>Bacteria</taxon>
        <taxon>Pseudomonadati</taxon>
        <taxon>Pseudomonadota</taxon>
        <taxon>Alphaproteobacteria</taxon>
        <taxon>Hyphomicrobiales</taxon>
        <taxon>Ahrensiaceae</taxon>
        <taxon>Pseudahrensia</taxon>
    </lineage>
</organism>
<keyword evidence="3" id="KW-0677">Repeat</keyword>
<feature type="domain" description="ACT" evidence="8">
    <location>
        <begin position="849"/>
        <end position="932"/>
    </location>
</feature>
<dbReference type="Pfam" id="PF01966">
    <property type="entry name" value="HD"/>
    <property type="match status" value="1"/>
</dbReference>
<dbReference type="EC" id="2.7.7.59" evidence="7"/>
<accession>A0ABW3FLA4</accession>
<name>A0ABW3FLA4_9HYPH</name>
<dbReference type="EMBL" id="JBHTJV010000009">
    <property type="protein sequence ID" value="MFD0916932.1"/>
    <property type="molecule type" value="Genomic_DNA"/>
</dbReference>
<comment type="domain">
    <text evidence="7">Has four distinct domains: an N-terminal nucleotidyltransferase (NT) domain responsible for UTase activity, a central HD domain that encodes UR activity, and two C-terminal ACT domains that seem to have a role in glutamine sensing.</text>
</comment>
<dbReference type="PROSITE" id="PS51831">
    <property type="entry name" value="HD"/>
    <property type="match status" value="1"/>
</dbReference>
<dbReference type="SUPFAM" id="SSF81891">
    <property type="entry name" value="Poly A polymerase C-terminal region-like"/>
    <property type="match status" value="1"/>
</dbReference>
<keyword evidence="2 7" id="KW-0548">Nucleotidyltransferase</keyword>
<dbReference type="RefSeq" id="WP_377212774.1">
    <property type="nucleotide sequence ID" value="NZ_JBHTJV010000009.1"/>
</dbReference>
<evidence type="ECO:0000313" key="11">
    <source>
        <dbReference type="Proteomes" id="UP001597101"/>
    </source>
</evidence>
<dbReference type="InterPro" id="IPR013546">
    <property type="entry name" value="PII_UdlTrfase/GS_AdlTrfase"/>
</dbReference>
<dbReference type="CDD" id="cd04900">
    <property type="entry name" value="ACT_UUR-like_1"/>
    <property type="match status" value="1"/>
</dbReference>
<comment type="similarity">
    <text evidence="7">Belongs to the GlnD family.</text>
</comment>
<dbReference type="CDD" id="cd05401">
    <property type="entry name" value="NT_GlnE_GlnD_like"/>
    <property type="match status" value="1"/>
</dbReference>
<dbReference type="Gene3D" id="3.30.70.260">
    <property type="match status" value="1"/>
</dbReference>
<keyword evidence="6 7" id="KW-0511">Multifunctional enzyme</keyword>
<dbReference type="CDD" id="cd04899">
    <property type="entry name" value="ACT_ACR-UUR-like_2"/>
    <property type="match status" value="1"/>
</dbReference>
<dbReference type="InterPro" id="IPR010043">
    <property type="entry name" value="UTase/UR"/>
</dbReference>
<dbReference type="Pfam" id="PF08335">
    <property type="entry name" value="GlnD_UR_UTase"/>
    <property type="match status" value="1"/>
</dbReference>
<comment type="activity regulation">
    <text evidence="7">Uridylyltransferase (UTase) activity is inhibited by glutamine, while glutamine activates uridylyl-removing (UR) activity.</text>
</comment>
<dbReference type="SUPFAM" id="SSF81593">
    <property type="entry name" value="Nucleotidyltransferase substrate binding subunit/domain"/>
    <property type="match status" value="1"/>
</dbReference>
<dbReference type="Gene3D" id="1.10.3090.10">
    <property type="entry name" value="cca-adding enzyme, domain 2"/>
    <property type="match status" value="1"/>
</dbReference>
<dbReference type="Pfam" id="PF01842">
    <property type="entry name" value="ACT"/>
    <property type="match status" value="1"/>
</dbReference>
<comment type="cofactor">
    <cofactor evidence="7">
        <name>Mg(2+)</name>
        <dbReference type="ChEBI" id="CHEBI:18420"/>
    </cofactor>
</comment>
<keyword evidence="5 7" id="KW-0460">Magnesium</keyword>
<dbReference type="GO" id="GO:0008773">
    <property type="term" value="F:[protein-PII] uridylyltransferase activity"/>
    <property type="evidence" value="ECO:0007669"/>
    <property type="project" value="UniProtKB-EC"/>
</dbReference>
<feature type="domain" description="ACT" evidence="8">
    <location>
        <begin position="738"/>
        <end position="820"/>
    </location>
</feature>
<comment type="caution">
    <text evidence="10">The sequence shown here is derived from an EMBL/GenBank/DDBJ whole genome shotgun (WGS) entry which is preliminary data.</text>
</comment>
<keyword evidence="11" id="KW-1185">Reference proteome</keyword>
<sequence length="935" mass="106102">MATIDPLQNHLIDADQLRRDLTALTEASGHDGSSSDVRREVLAHLKATSKSARAKAEALLIEDGQGWECAHRLSRAQDDLIRVIYDFAVTHVFRVPNLSEGERMAVTAVGGYGRGSLAPGSDIDLLFVLPYKKTALVESIVEYILYMLWDMGFKVGHATRSVDDCIRLSREDMTIRTSILEARFLWGHEPLFEELVERFDKDIVAKTAPEFIAAKLAERDSRHEKVGRSRYMVEPNIKDGKGGQRDLHTLFWIAKYYYRLPTQIELKKAQVFSKAEFRRFTKAQDFLWAVRCHLHFLTGRAEERISFDLQPDLAARLGYQDHPGMSAVERFMKHYFLVAKDVGDLTRILCSKLEDEQAKQASSFTGVWNTLTGKRRQKKIKGTDQFLVVNNRITPIDDKVFKRDPNQILKIFRLAEENGFLFHPDAMHLLSRSSRLITKALRNDPEANADFLAVLTSRQTPERVLRKMNETGVLGRFIPDFGKIVAMMQFNMYHHFTVDEHLLRSIGILSEIEKGELGEEHPLANEIMGTFDHRVELYVALLMHDIAKGRPEDHSIAGAKVARKLCPRLGLDAAQTEFVAWLVEQHLVMSYVSQSRDLGDPKTISDFTTTVQSLDRLKALLVLTVCDIKAVGPGVWNGWKGQLLRTLYYESEPRLTGGFTAAPRKQRVLEMREQLSARLTDWEEAERKRVIGLHYDNYLLNTPLEHQVRHANFIRENDLNGNFFAINTIPHEFEAMTAIDILTADHPNLLSIITGCCASIGANIVDAQIFTMRDGRALDTILLSRGFDDPNDEKRRGDRIGDLIRQVLTGEIYMPEVMKRPAPLRRRVQAFSVPVEVTLDNTLSNQFTVLEVVCRDRAGLLSDLTGEITAMSLDIKSAHIATFGARVTDTFYITDLVGQKIENPTRIKKIRERLTSMLDQTPAVSTKKPRKKAVA</sequence>
<dbReference type="SUPFAM" id="SSF55021">
    <property type="entry name" value="ACT-like"/>
    <property type="match status" value="2"/>
</dbReference>
<dbReference type="SMART" id="SM00471">
    <property type="entry name" value="HDc"/>
    <property type="match status" value="1"/>
</dbReference>
<evidence type="ECO:0000313" key="10">
    <source>
        <dbReference type="EMBL" id="MFD0916932.1"/>
    </source>
</evidence>
<evidence type="ECO:0000256" key="1">
    <source>
        <dbReference type="ARBA" id="ARBA00022679"/>
    </source>
</evidence>
<dbReference type="PIRSF" id="PIRSF006288">
    <property type="entry name" value="PII_uridyltransf"/>
    <property type="match status" value="1"/>
</dbReference>
<keyword evidence="4 7" id="KW-0378">Hydrolase</keyword>
<dbReference type="HAMAP" id="MF_00277">
    <property type="entry name" value="PII_uridylyl_transf"/>
    <property type="match status" value="1"/>
</dbReference>
<comment type="function">
    <text evidence="7">Modifies, by uridylylation and deuridylylation, the PII regulatory proteins (GlnB and homologs), in response to the nitrogen status of the cell that GlnD senses through the glutamine level. Under low glutamine levels, catalyzes the conversion of the PII proteins and UTP to PII-UMP and PPi, while under higher glutamine levels, GlnD hydrolyzes PII-UMP to PII and UMP (deuridylylation). Thus, controls uridylylation state and activity of the PII proteins, and plays an important role in the regulation of nitrogen metabolism.</text>
</comment>
<dbReference type="PANTHER" id="PTHR47320">
    <property type="entry name" value="BIFUNCTIONAL URIDYLYLTRANSFERASE/URIDYLYL-REMOVING ENZYME"/>
    <property type="match status" value="1"/>
</dbReference>
<evidence type="ECO:0000259" key="8">
    <source>
        <dbReference type="PROSITE" id="PS51671"/>
    </source>
</evidence>
<feature type="region of interest" description="Uridylyltransferase" evidence="7">
    <location>
        <begin position="1"/>
        <end position="379"/>
    </location>
</feature>
<dbReference type="EC" id="3.1.4.-" evidence="7"/>
<reference evidence="11" key="1">
    <citation type="journal article" date="2019" name="Int. J. Syst. Evol. Microbiol.">
        <title>The Global Catalogue of Microorganisms (GCM) 10K type strain sequencing project: providing services to taxonomists for standard genome sequencing and annotation.</title>
        <authorList>
            <consortium name="The Broad Institute Genomics Platform"/>
            <consortium name="The Broad Institute Genome Sequencing Center for Infectious Disease"/>
            <person name="Wu L."/>
            <person name="Ma J."/>
        </authorList>
    </citation>
    <scope>NUCLEOTIDE SEQUENCE [LARGE SCALE GENOMIC DNA]</scope>
    <source>
        <strain evidence="11">CCUG 60023</strain>
    </source>
</reference>
<gene>
    <name evidence="7" type="primary">glnD</name>
    <name evidence="10" type="ORF">ACFQ14_10985</name>
</gene>
<dbReference type="Gene3D" id="3.30.460.10">
    <property type="entry name" value="Beta Polymerase, domain 2"/>
    <property type="match status" value="1"/>
</dbReference>
<dbReference type="InterPro" id="IPR043519">
    <property type="entry name" value="NT_sf"/>
</dbReference>
<dbReference type="Proteomes" id="UP001597101">
    <property type="component" value="Unassembled WGS sequence"/>
</dbReference>
<comment type="catalytic activity">
    <reaction evidence="7">
        <text>[protein-PII]-uridylyl-L-tyrosine + H2O = [protein-PII]-L-tyrosine + UMP + H(+)</text>
        <dbReference type="Rhea" id="RHEA:48600"/>
        <dbReference type="Rhea" id="RHEA-COMP:12147"/>
        <dbReference type="Rhea" id="RHEA-COMP:12148"/>
        <dbReference type="ChEBI" id="CHEBI:15377"/>
        <dbReference type="ChEBI" id="CHEBI:15378"/>
        <dbReference type="ChEBI" id="CHEBI:46858"/>
        <dbReference type="ChEBI" id="CHEBI:57865"/>
        <dbReference type="ChEBI" id="CHEBI:90602"/>
    </reaction>
</comment>
<dbReference type="InterPro" id="IPR002934">
    <property type="entry name" value="Polymerase_NTP_transf_dom"/>
</dbReference>
<dbReference type="InterPro" id="IPR003607">
    <property type="entry name" value="HD/PDEase_dom"/>
</dbReference>
<dbReference type="InterPro" id="IPR045865">
    <property type="entry name" value="ACT-like_dom_sf"/>
</dbReference>